<accession>A0A2X2IQS9</accession>
<evidence type="ECO:0000313" key="3">
    <source>
        <dbReference type="Proteomes" id="UP000251241"/>
    </source>
</evidence>
<proteinExistence type="predicted"/>
<reference evidence="2 3" key="1">
    <citation type="submission" date="2018-06" db="EMBL/GenBank/DDBJ databases">
        <authorList>
            <consortium name="Pathogen Informatics"/>
            <person name="Doyle S."/>
        </authorList>
    </citation>
    <scope>NUCLEOTIDE SEQUENCE [LARGE SCALE GENOMIC DNA]</scope>
    <source>
        <strain evidence="2 3">NCTC11343</strain>
    </source>
</reference>
<keyword evidence="1" id="KW-0472">Membrane</keyword>
<evidence type="ECO:0000313" key="2">
    <source>
        <dbReference type="EMBL" id="SPZ84358.1"/>
    </source>
</evidence>
<sequence>MKDKKLKELEEKYFNGQSSLEEERALKSSDDVFFQSLNQEKNRTMDWSFEDFQSEINEDKKRIVWWNKSWIKYAAAAMLVMAIGIALFLNQEPTTRVPVLAEKEMKELKSADKKLIEQQNEETVVSNANDGTPSVESGKTLQIAETLKHSKVKKQAKKWTEKKKIVAESLQSVESEPYQADYVVLNGKPVANEQEAVELTLKSLGLLANNLENGVDKAMNIKQMSITIN</sequence>
<organism evidence="2 3">
    <name type="scientific">Sphingobacterium multivorum</name>
    <dbReference type="NCBI Taxonomy" id="28454"/>
    <lineage>
        <taxon>Bacteria</taxon>
        <taxon>Pseudomonadati</taxon>
        <taxon>Bacteroidota</taxon>
        <taxon>Sphingobacteriia</taxon>
        <taxon>Sphingobacteriales</taxon>
        <taxon>Sphingobacteriaceae</taxon>
        <taxon>Sphingobacterium</taxon>
    </lineage>
</organism>
<keyword evidence="1" id="KW-0812">Transmembrane</keyword>
<dbReference type="AlphaFoldDB" id="A0A2X2IQS9"/>
<dbReference type="GeneID" id="97178684"/>
<dbReference type="Proteomes" id="UP000251241">
    <property type="component" value="Unassembled WGS sequence"/>
</dbReference>
<name>A0A2X2IQS9_SPHMU</name>
<dbReference type="EMBL" id="UAUU01000002">
    <property type="protein sequence ID" value="SPZ84358.1"/>
    <property type="molecule type" value="Genomic_DNA"/>
</dbReference>
<keyword evidence="1" id="KW-1133">Transmembrane helix</keyword>
<protein>
    <submittedName>
        <fullName evidence="2">Uncharacterized protein</fullName>
    </submittedName>
</protein>
<evidence type="ECO:0000256" key="1">
    <source>
        <dbReference type="SAM" id="Phobius"/>
    </source>
</evidence>
<feature type="transmembrane region" description="Helical" evidence="1">
    <location>
        <begin position="70"/>
        <end position="89"/>
    </location>
</feature>
<dbReference type="RefSeq" id="WP_112373893.1">
    <property type="nucleotide sequence ID" value="NZ_CP069793.1"/>
</dbReference>
<gene>
    <name evidence="2" type="ORF">NCTC11343_00898</name>
</gene>